<dbReference type="PANTHER" id="PTHR10357:SF216">
    <property type="entry name" value="MALTOOLIGOSYL TREHALOSE SYNTHASE-RELATED"/>
    <property type="match status" value="1"/>
</dbReference>
<dbReference type="NCBIfam" id="TIGR02401">
    <property type="entry name" value="trehalose_TreY"/>
    <property type="match status" value="1"/>
</dbReference>
<evidence type="ECO:0000313" key="4">
    <source>
        <dbReference type="Proteomes" id="UP000185557"/>
    </source>
</evidence>
<dbReference type="CDD" id="cd11336">
    <property type="entry name" value="AmyAc_MTSase"/>
    <property type="match status" value="1"/>
</dbReference>
<gene>
    <name evidence="3" type="ORF">NIES30_03425</name>
</gene>
<dbReference type="GO" id="GO:0030980">
    <property type="term" value="P:alpha-glucan catabolic process"/>
    <property type="evidence" value="ECO:0007669"/>
    <property type="project" value="TreeGrafter"/>
</dbReference>
<dbReference type="AlphaFoldDB" id="A0A1U7JBG7"/>
<dbReference type="Gene3D" id="3.20.20.80">
    <property type="entry name" value="Glycosidases"/>
    <property type="match status" value="3"/>
</dbReference>
<dbReference type="Proteomes" id="UP000185557">
    <property type="component" value="Unassembled WGS sequence"/>
</dbReference>
<dbReference type="SUPFAM" id="SSF51445">
    <property type="entry name" value="(Trans)glycosidases"/>
    <property type="match status" value="1"/>
</dbReference>
<name>A0A1U7JBG7_9CYAN</name>
<dbReference type="GO" id="GO:0047470">
    <property type="term" value="F:(1,4)-alpha-D-glucan 1-alpha-D-glucosylmutase activity"/>
    <property type="evidence" value="ECO:0007669"/>
    <property type="project" value="TreeGrafter"/>
</dbReference>
<keyword evidence="4" id="KW-1185">Reference proteome</keyword>
<dbReference type="RefSeq" id="WP_073607073.1">
    <property type="nucleotide sequence ID" value="NZ_MRCG01000001.1"/>
</dbReference>
<sequence length="940" mass="108041">MRIPIATYRLQFNPDFGFAAAQDIVEYLKNLGVSDVYASPIFKARKGSTHGYDVVDPTQLNPELGGEAGFQPLIDTVHHHGLGWLQDIVPNHMAYDGQNPYLMDIMEYGPDSEYFNFFDIEWEGPEELGGRVLAPMLGDFYDRCLERGEIQLSYDETGLSVNYYGLRFPVRIESYGRFLSYQSGRLAQQLDTSDRTFVKISGILYLVKNAIVDLKGREYRDQAQFAKGLLWDVYQESDAVREFIDQNLVIFNGTPDQPSSFDLLDELLSEQFYRLSFWKVGAEELNYRRFFTVNELICLKIDNEEVFEQTHDLICKLVKTGDFTGVRIDHIDGLYDPTRYLERLRERLGDTYIVIEKILEDEETLPSEWPIQGTSGYDSLIQLNGVFCQQDNQDAFTHIYQQLTGETTPYPDLVAAKKRLIAETNLVGDINNLARFLKRVCQQYRYGRDLTLYGLRTAIEEVLIAFPIYCTYVNQEKISERDLAYVQEAIEAARKRIPQLINELNLIERFLSLNFEGSLPEEEKAQWLHFVMRLQQFTGPLMAKGLEDTLFYGYNRFISLNEVGGTPGHFGLSMRQFHQRQQQRQHQWPHAMNASSTHDTKRSEDVRARLNVLSELPNDWQTAVNLWRSLNGSHKTVVRDQVVPDANDEYFLYQTLVGAFPFDESELPSFSDRVADYVVKAVREAKVHTAWLRPDADYEEGYVAFARAILTPGDKNNFLPEFRKFQQRIADYGIYNSLSQVVLKLALPGVPDLYQGQELWDFSLVDPDNRRPVDYDRRRHWLNELQQWAEGDRAALLKNLLEYRQDGRIKLWVTHRGLAARQAYSELFERGDYQPLFARGDAEDHILAFARQWGNQWVVAIAPRFLTSRIEPGEYPIGKVWGDTTLALPSGVQHWQNWITGASVTTTEDAALSDLLATFPVAILVGTAADQPTPEAAAEP</sequence>
<accession>A0A1U7JBG7</accession>
<dbReference type="EMBL" id="MRCG01000001">
    <property type="protein sequence ID" value="OKH51128.1"/>
    <property type="molecule type" value="Genomic_DNA"/>
</dbReference>
<dbReference type="Gene3D" id="3.30.1590.10">
    <property type="entry name" value="Maltooligosyl trehalose synthase, domain 2"/>
    <property type="match status" value="1"/>
</dbReference>
<dbReference type="OrthoDB" id="9805159at2"/>
<comment type="caution">
    <text evidence="3">The sequence shown here is derived from an EMBL/GenBank/DDBJ whole genome shotgun (WGS) entry which is preliminary data.</text>
</comment>
<evidence type="ECO:0000256" key="1">
    <source>
        <dbReference type="SAM" id="MobiDB-lite"/>
    </source>
</evidence>
<feature type="domain" description="Glycosyl hydrolase family 13 catalytic" evidence="2">
    <location>
        <begin position="4"/>
        <end position="494"/>
    </location>
</feature>
<dbReference type="InterPro" id="IPR012767">
    <property type="entry name" value="Trehalose_TreY"/>
</dbReference>
<evidence type="ECO:0000259" key="2">
    <source>
        <dbReference type="SMART" id="SM00642"/>
    </source>
</evidence>
<dbReference type="STRING" id="549789.NIES30_03425"/>
<feature type="region of interest" description="Disordered" evidence="1">
    <location>
        <begin position="582"/>
        <end position="603"/>
    </location>
</feature>
<dbReference type="Pfam" id="PF00128">
    <property type="entry name" value="Alpha-amylase"/>
    <property type="match status" value="1"/>
</dbReference>
<dbReference type="Gene3D" id="1.10.10.470">
    <property type="entry name" value="Maltooligosyl trehalose synthase, domain 4"/>
    <property type="match status" value="1"/>
</dbReference>
<protein>
    <submittedName>
        <fullName evidence="3">Malto-oligosyltrehalose synthase</fullName>
    </submittedName>
</protein>
<reference evidence="3 4" key="1">
    <citation type="submission" date="2016-11" db="EMBL/GenBank/DDBJ databases">
        <title>Draft Genome Sequences of Nine Cyanobacterial Strains from Diverse Habitats.</title>
        <authorList>
            <person name="Zhu T."/>
            <person name="Hou S."/>
            <person name="Lu X."/>
            <person name="Hess W.R."/>
        </authorList>
    </citation>
    <scope>NUCLEOTIDE SEQUENCE [LARGE SCALE GENOMIC DNA]</scope>
    <source>
        <strain evidence="3 4">NIES-30</strain>
    </source>
</reference>
<proteinExistence type="predicted"/>
<dbReference type="InterPro" id="IPR017853">
    <property type="entry name" value="GH"/>
</dbReference>
<dbReference type="SMART" id="SM00642">
    <property type="entry name" value="Aamy"/>
    <property type="match status" value="1"/>
</dbReference>
<dbReference type="InterPro" id="IPR006047">
    <property type="entry name" value="GH13_cat_dom"/>
</dbReference>
<organism evidence="3 4">
    <name type="scientific">Phormidium tenue NIES-30</name>
    <dbReference type="NCBI Taxonomy" id="549789"/>
    <lineage>
        <taxon>Bacteria</taxon>
        <taxon>Bacillati</taxon>
        <taxon>Cyanobacteriota</taxon>
        <taxon>Cyanophyceae</taxon>
        <taxon>Oscillatoriophycideae</taxon>
        <taxon>Oscillatoriales</taxon>
        <taxon>Oscillatoriaceae</taxon>
        <taxon>Phormidium</taxon>
    </lineage>
</organism>
<dbReference type="PANTHER" id="PTHR10357">
    <property type="entry name" value="ALPHA-AMYLASE FAMILY MEMBER"/>
    <property type="match status" value="1"/>
</dbReference>
<dbReference type="GO" id="GO:0005992">
    <property type="term" value="P:trehalose biosynthetic process"/>
    <property type="evidence" value="ECO:0007669"/>
    <property type="project" value="TreeGrafter"/>
</dbReference>
<evidence type="ECO:0000313" key="3">
    <source>
        <dbReference type="EMBL" id="OKH51128.1"/>
    </source>
</evidence>
<dbReference type="InterPro" id="IPR013797">
    <property type="entry name" value="Maltooligo_trehalose_synth_4"/>
</dbReference>